<dbReference type="AlphaFoldDB" id="M0PSU0"/>
<proteinExistence type="predicted"/>
<dbReference type="STRING" id="1230455.C462_00816"/>
<reference evidence="1 2" key="1">
    <citation type="journal article" date="2014" name="PLoS Genet.">
        <title>Phylogenetically driven sequencing of extremely halophilic archaea reveals strategies for static and dynamic osmo-response.</title>
        <authorList>
            <person name="Becker E.A."/>
            <person name="Seitzer P.M."/>
            <person name="Tritt A."/>
            <person name="Larsen D."/>
            <person name="Krusor M."/>
            <person name="Yao A.I."/>
            <person name="Wu D."/>
            <person name="Madern D."/>
            <person name="Eisen J.A."/>
            <person name="Darling A.E."/>
            <person name="Facciotti M.T."/>
        </authorList>
    </citation>
    <scope>NUCLEOTIDE SEQUENCE [LARGE SCALE GENOMIC DNA]</scope>
    <source>
        <strain evidence="1 2">JCM 13916</strain>
    </source>
</reference>
<gene>
    <name evidence="1" type="ORF">C462_00816</name>
</gene>
<sequence>MVNETDERNLSYTPLETSDPAENLEALVKHQELFIQRDKQIEKAVESALENYEMQNVPGRLHTNIVIAITGTEETSDYGEDDWESLNRAIIAYIHSLILMNAEFVEELAEYDGSSGIQHFLIDSILDYGPDMQRMNFHNTQGKDWWSFIQTERVIKEGTLKHTHTFTIDRQRDVNIDSSAHSDWVLIEHFLSEMMDAIEIAFEQPDKVINPEYFKQVRGQMIAIEEAVKQSGMDIEMEDREEIVEELLEGAEERDPDNE</sequence>
<accession>M0PSU0</accession>
<dbReference type="RefSeq" id="WP_007992760.1">
    <property type="nucleotide sequence ID" value="NZ_AOJJ01000013.1"/>
</dbReference>
<dbReference type="Proteomes" id="UP000011528">
    <property type="component" value="Unassembled WGS sequence"/>
</dbReference>
<name>M0PSU0_9EURY</name>
<evidence type="ECO:0000313" key="2">
    <source>
        <dbReference type="Proteomes" id="UP000011528"/>
    </source>
</evidence>
<evidence type="ECO:0000313" key="1">
    <source>
        <dbReference type="EMBL" id="EMA72649.1"/>
    </source>
</evidence>
<comment type="caution">
    <text evidence="1">The sequence shown here is derived from an EMBL/GenBank/DDBJ whole genome shotgun (WGS) entry which is preliminary data.</text>
</comment>
<organism evidence="1 2">
    <name type="scientific">Halorubrum distributum JCM 13916</name>
    <dbReference type="NCBI Taxonomy" id="1230455"/>
    <lineage>
        <taxon>Archaea</taxon>
        <taxon>Methanobacteriati</taxon>
        <taxon>Methanobacteriota</taxon>
        <taxon>Stenosarchaea group</taxon>
        <taxon>Halobacteria</taxon>
        <taxon>Halobacteriales</taxon>
        <taxon>Haloferacaceae</taxon>
        <taxon>Halorubrum</taxon>
        <taxon>Halorubrum distributum group</taxon>
    </lineage>
</organism>
<protein>
    <submittedName>
        <fullName evidence="1">Uncharacterized protein</fullName>
    </submittedName>
</protein>
<dbReference type="EMBL" id="AOJJ01000013">
    <property type="protein sequence ID" value="EMA72649.1"/>
    <property type="molecule type" value="Genomic_DNA"/>
</dbReference>